<keyword evidence="5" id="KW-0503">Monooxygenase</keyword>
<feature type="chain" id="PRO_5043754235" description="FAD-binding domain-containing protein" evidence="6">
    <location>
        <begin position="17"/>
        <end position="430"/>
    </location>
</feature>
<keyword evidence="9" id="KW-1185">Reference proteome</keyword>
<dbReference type="InterPro" id="IPR036188">
    <property type="entry name" value="FAD/NAD-bd_sf"/>
</dbReference>
<dbReference type="AlphaFoldDB" id="A0AAV9NEA0"/>
<dbReference type="RefSeq" id="XP_064707860.1">
    <property type="nucleotide sequence ID" value="XM_064856684.1"/>
</dbReference>
<gene>
    <name evidence="8" type="ORF">LTR84_013179</name>
</gene>
<dbReference type="GeneID" id="89981315"/>
<dbReference type="Gene3D" id="3.50.50.60">
    <property type="entry name" value="FAD/NAD(P)-binding domain"/>
    <property type="match status" value="1"/>
</dbReference>
<dbReference type="GO" id="GO:0004497">
    <property type="term" value="F:monooxygenase activity"/>
    <property type="evidence" value="ECO:0007669"/>
    <property type="project" value="UniProtKB-KW"/>
</dbReference>
<feature type="domain" description="FAD-binding" evidence="7">
    <location>
        <begin position="2"/>
        <end position="333"/>
    </location>
</feature>
<sequence length="430" mass="47917">MKVIIIGSGLAGPVLALALKQRNISCKIFEARDKAAFEGGFVALAPNALRALDRVGVYDRISNQGWNYEEFQFVSSRNLGRIATILNGSQNKYGYRALRISRGVVRQTLLEVLREQQIDIQYGSKCVKIEETDHSTVVATFADGHTEEADILIGTDGIHSRVRNYIDASAIPTFSGQMGVGGSLPKMKLGPEANTVYMPCMVLGKLNSFAFMPCDYNGTRIGCFATIESQERTREEWNKLQSDKDTLQAYMRSHHEHERWPEIVHRASENVDKDTLTLWPYYSVPKLESWSSASGHVVVIGDAAHAMPPHGGQGSAMAFEDALTLADTLSRIMDDRTTTKDGASASESEFESDLDLPHALRPWQTARQARIEKILAFTARSGDTRKASASTLRQIFKEWAMWAYFLWVGEDAGLSWIYHYDTNAETFGKS</sequence>
<dbReference type="SUPFAM" id="SSF51905">
    <property type="entry name" value="FAD/NAD(P)-binding domain"/>
    <property type="match status" value="1"/>
</dbReference>
<dbReference type="PANTHER" id="PTHR13789:SF309">
    <property type="entry name" value="PUTATIVE (AFU_ORTHOLOGUE AFUA_6G14510)-RELATED"/>
    <property type="match status" value="1"/>
</dbReference>
<dbReference type="InterPro" id="IPR050493">
    <property type="entry name" value="FAD-dep_Monooxygenase_BioMet"/>
</dbReference>
<evidence type="ECO:0000256" key="5">
    <source>
        <dbReference type="ARBA" id="ARBA00023033"/>
    </source>
</evidence>
<evidence type="ECO:0000313" key="9">
    <source>
        <dbReference type="Proteomes" id="UP001358417"/>
    </source>
</evidence>
<dbReference type="Proteomes" id="UP001358417">
    <property type="component" value="Unassembled WGS sequence"/>
</dbReference>
<evidence type="ECO:0000256" key="1">
    <source>
        <dbReference type="ARBA" id="ARBA00007992"/>
    </source>
</evidence>
<name>A0AAV9NEA0_9EURO</name>
<accession>A0AAV9NEA0</accession>
<keyword evidence="6" id="KW-0732">Signal</keyword>
<dbReference type="GO" id="GO:0071949">
    <property type="term" value="F:FAD binding"/>
    <property type="evidence" value="ECO:0007669"/>
    <property type="project" value="InterPro"/>
</dbReference>
<dbReference type="EMBL" id="JAVRRD010000009">
    <property type="protein sequence ID" value="KAK5055429.1"/>
    <property type="molecule type" value="Genomic_DNA"/>
</dbReference>
<organism evidence="8 9">
    <name type="scientific">Exophiala bonariae</name>
    <dbReference type="NCBI Taxonomy" id="1690606"/>
    <lineage>
        <taxon>Eukaryota</taxon>
        <taxon>Fungi</taxon>
        <taxon>Dikarya</taxon>
        <taxon>Ascomycota</taxon>
        <taxon>Pezizomycotina</taxon>
        <taxon>Eurotiomycetes</taxon>
        <taxon>Chaetothyriomycetidae</taxon>
        <taxon>Chaetothyriales</taxon>
        <taxon>Herpotrichiellaceae</taxon>
        <taxon>Exophiala</taxon>
    </lineage>
</organism>
<comment type="similarity">
    <text evidence="1">Belongs to the paxM FAD-dependent monooxygenase family.</text>
</comment>
<keyword evidence="4" id="KW-0560">Oxidoreductase</keyword>
<keyword evidence="3" id="KW-0274">FAD</keyword>
<evidence type="ECO:0000313" key="8">
    <source>
        <dbReference type="EMBL" id="KAK5055429.1"/>
    </source>
</evidence>
<evidence type="ECO:0000256" key="3">
    <source>
        <dbReference type="ARBA" id="ARBA00022827"/>
    </source>
</evidence>
<reference evidence="8 9" key="1">
    <citation type="submission" date="2023-08" db="EMBL/GenBank/DDBJ databases">
        <title>Black Yeasts Isolated from many extreme environments.</title>
        <authorList>
            <person name="Coleine C."/>
            <person name="Stajich J.E."/>
            <person name="Selbmann L."/>
        </authorList>
    </citation>
    <scope>NUCLEOTIDE SEQUENCE [LARGE SCALE GENOMIC DNA]</scope>
    <source>
        <strain evidence="8 9">CCFEE 5792</strain>
    </source>
</reference>
<dbReference type="PRINTS" id="PR00420">
    <property type="entry name" value="RNGMNOXGNASE"/>
</dbReference>
<protein>
    <recommendedName>
        <fullName evidence="7">FAD-binding domain-containing protein</fullName>
    </recommendedName>
</protein>
<dbReference type="Pfam" id="PF01494">
    <property type="entry name" value="FAD_binding_3"/>
    <property type="match status" value="1"/>
</dbReference>
<comment type="caution">
    <text evidence="8">The sequence shown here is derived from an EMBL/GenBank/DDBJ whole genome shotgun (WGS) entry which is preliminary data.</text>
</comment>
<keyword evidence="2" id="KW-0285">Flavoprotein</keyword>
<feature type="signal peptide" evidence="6">
    <location>
        <begin position="1"/>
        <end position="16"/>
    </location>
</feature>
<evidence type="ECO:0000259" key="7">
    <source>
        <dbReference type="Pfam" id="PF01494"/>
    </source>
</evidence>
<proteinExistence type="inferred from homology"/>
<dbReference type="InterPro" id="IPR002938">
    <property type="entry name" value="FAD-bd"/>
</dbReference>
<evidence type="ECO:0000256" key="6">
    <source>
        <dbReference type="SAM" id="SignalP"/>
    </source>
</evidence>
<evidence type="ECO:0000256" key="4">
    <source>
        <dbReference type="ARBA" id="ARBA00023002"/>
    </source>
</evidence>
<evidence type="ECO:0000256" key="2">
    <source>
        <dbReference type="ARBA" id="ARBA00022630"/>
    </source>
</evidence>
<dbReference type="PANTHER" id="PTHR13789">
    <property type="entry name" value="MONOOXYGENASE"/>
    <property type="match status" value="1"/>
</dbReference>